<dbReference type="Gene3D" id="3.30.565.10">
    <property type="entry name" value="Histidine kinase-like ATPase, C-terminal domain"/>
    <property type="match status" value="1"/>
</dbReference>
<proteinExistence type="predicted"/>
<evidence type="ECO:0000256" key="4">
    <source>
        <dbReference type="ARBA" id="ARBA00022679"/>
    </source>
</evidence>
<evidence type="ECO:0000256" key="6">
    <source>
        <dbReference type="ARBA" id="ARBA00022777"/>
    </source>
</evidence>
<comment type="catalytic activity">
    <reaction evidence="1">
        <text>ATP + protein L-histidine = ADP + protein N-phospho-L-histidine.</text>
        <dbReference type="EC" id="2.7.13.3"/>
    </reaction>
</comment>
<dbReference type="PANTHER" id="PTHR24421">
    <property type="entry name" value="NITRATE/NITRITE SENSOR PROTEIN NARX-RELATED"/>
    <property type="match status" value="1"/>
</dbReference>
<feature type="transmembrane region" description="Helical" evidence="9">
    <location>
        <begin position="119"/>
        <end position="152"/>
    </location>
</feature>
<reference evidence="13 14" key="1">
    <citation type="submission" date="2018-06" db="EMBL/GenBank/DDBJ databases">
        <title>Phytoactinopolyspora halophila sp. nov., a novel halophilic actinomycete isolated from a saline soil in China.</title>
        <authorList>
            <person name="Tang S.-K."/>
        </authorList>
    </citation>
    <scope>NUCLEOTIDE SEQUENCE [LARGE SCALE GENOMIC DNA]</scope>
    <source>
        <strain evidence="13 14">YIM 96934</strain>
    </source>
</reference>
<evidence type="ECO:0000259" key="12">
    <source>
        <dbReference type="Pfam" id="PF13796"/>
    </source>
</evidence>
<dbReference type="InterPro" id="IPR011712">
    <property type="entry name" value="Sig_transdc_His_kin_sub3_dim/P"/>
</dbReference>
<keyword evidence="9" id="KW-0812">Transmembrane</keyword>
<accession>A0A329QYV2</accession>
<dbReference type="GO" id="GO:0005524">
    <property type="term" value="F:ATP binding"/>
    <property type="evidence" value="ECO:0007669"/>
    <property type="project" value="UniProtKB-KW"/>
</dbReference>
<keyword evidence="3" id="KW-0597">Phosphoprotein</keyword>
<feature type="domain" description="Histidine kinase/HSP90-like ATPase" evidence="10">
    <location>
        <begin position="300"/>
        <end position="384"/>
    </location>
</feature>
<evidence type="ECO:0000259" key="10">
    <source>
        <dbReference type="Pfam" id="PF02518"/>
    </source>
</evidence>
<evidence type="ECO:0000256" key="8">
    <source>
        <dbReference type="ARBA" id="ARBA00023012"/>
    </source>
</evidence>
<dbReference type="AlphaFoldDB" id="A0A329QYV2"/>
<evidence type="ECO:0000256" key="7">
    <source>
        <dbReference type="ARBA" id="ARBA00022840"/>
    </source>
</evidence>
<dbReference type="GO" id="GO:0000155">
    <property type="term" value="F:phosphorelay sensor kinase activity"/>
    <property type="evidence" value="ECO:0007669"/>
    <property type="project" value="InterPro"/>
</dbReference>
<evidence type="ECO:0000256" key="3">
    <source>
        <dbReference type="ARBA" id="ARBA00022553"/>
    </source>
</evidence>
<name>A0A329QYV2_9ACTN</name>
<dbReference type="Pfam" id="PF02518">
    <property type="entry name" value="HATPase_c"/>
    <property type="match status" value="1"/>
</dbReference>
<evidence type="ECO:0000256" key="2">
    <source>
        <dbReference type="ARBA" id="ARBA00012438"/>
    </source>
</evidence>
<sequence>MPSSAARPFRWRLTLLGWTLPLLVMSLPVSLPLFLVSIVGIPLIGAFGVGIAMILAAAWLTRVLTDVHRWIFASALGVTISRPYVWPTAAAQPGRRMPPGHPGAKVIALARDPATWRDLAWLLVNATLGFVTYLVVITLFALSVLPLWWWLVPPLMRGYARLSGTLLGPTGAASLAARVQQLTDSRAETVDAQAAELRRIERDLHDGAQAQLTSLGMNIGMAEELLRTDPDAAARLLAEAREGSGQVLADLRDLVHGIHPPVLADRGLSGAVEALVLAHPLPVEVEDRVAGRPPAPVESAAYFAVAETLTNITKHARASSVQLTLDHDGGRLRIAVHDDGRGGAVAGSGGGLHGIGRRLFAFDGTVNIDSPEGGPTTVTMEIPCELSSAKTTPSSETG</sequence>
<dbReference type="PANTHER" id="PTHR24421:SF10">
    <property type="entry name" value="NITRATE_NITRITE SENSOR PROTEIN NARQ"/>
    <property type="match status" value="1"/>
</dbReference>
<keyword evidence="6 13" id="KW-0418">Kinase</keyword>
<dbReference type="EMBL" id="QMIG01000003">
    <property type="protein sequence ID" value="RAW17407.1"/>
    <property type="molecule type" value="Genomic_DNA"/>
</dbReference>
<gene>
    <name evidence="13" type="ORF">DPM12_05130</name>
</gene>
<dbReference type="GO" id="GO:0046983">
    <property type="term" value="F:protein dimerization activity"/>
    <property type="evidence" value="ECO:0007669"/>
    <property type="project" value="InterPro"/>
</dbReference>
<evidence type="ECO:0000313" key="14">
    <source>
        <dbReference type="Proteomes" id="UP000250462"/>
    </source>
</evidence>
<dbReference type="EC" id="2.7.13.3" evidence="2"/>
<dbReference type="Pfam" id="PF07730">
    <property type="entry name" value="HisKA_3"/>
    <property type="match status" value="1"/>
</dbReference>
<keyword evidence="7" id="KW-0067">ATP-binding</keyword>
<dbReference type="Gene3D" id="1.20.5.1930">
    <property type="match status" value="1"/>
</dbReference>
<dbReference type="Pfam" id="PF13796">
    <property type="entry name" value="Sensor"/>
    <property type="match status" value="1"/>
</dbReference>
<dbReference type="RefSeq" id="WP_112257226.1">
    <property type="nucleotide sequence ID" value="NZ_QMIG01000003.1"/>
</dbReference>
<evidence type="ECO:0000256" key="1">
    <source>
        <dbReference type="ARBA" id="ARBA00000085"/>
    </source>
</evidence>
<comment type="caution">
    <text evidence="13">The sequence shown here is derived from an EMBL/GenBank/DDBJ whole genome shotgun (WGS) entry which is preliminary data.</text>
</comment>
<evidence type="ECO:0000313" key="13">
    <source>
        <dbReference type="EMBL" id="RAW17407.1"/>
    </source>
</evidence>
<keyword evidence="9" id="KW-1133">Transmembrane helix</keyword>
<feature type="transmembrane region" description="Helical" evidence="9">
    <location>
        <begin position="38"/>
        <end position="60"/>
    </location>
</feature>
<feature type="domain" description="Signal transduction histidine kinase subgroup 3 dimerisation and phosphoacceptor" evidence="11">
    <location>
        <begin position="196"/>
        <end position="263"/>
    </location>
</feature>
<evidence type="ECO:0000259" key="11">
    <source>
        <dbReference type="Pfam" id="PF07730"/>
    </source>
</evidence>
<dbReference type="Proteomes" id="UP000250462">
    <property type="component" value="Unassembled WGS sequence"/>
</dbReference>
<dbReference type="InterPro" id="IPR036890">
    <property type="entry name" value="HATPase_C_sf"/>
</dbReference>
<keyword evidence="8" id="KW-0902">Two-component regulatory system</keyword>
<keyword evidence="9" id="KW-0472">Membrane</keyword>
<keyword evidence="4" id="KW-0808">Transferase</keyword>
<evidence type="ECO:0000256" key="9">
    <source>
        <dbReference type="SAM" id="Phobius"/>
    </source>
</evidence>
<dbReference type="InterPro" id="IPR003594">
    <property type="entry name" value="HATPase_dom"/>
</dbReference>
<keyword evidence="5" id="KW-0547">Nucleotide-binding</keyword>
<dbReference type="OrthoDB" id="5241729at2"/>
<dbReference type="InterPro" id="IPR025828">
    <property type="entry name" value="Put_sensor_dom"/>
</dbReference>
<protein>
    <recommendedName>
        <fullName evidence="2">histidine kinase</fullName>
        <ecNumber evidence="2">2.7.13.3</ecNumber>
    </recommendedName>
</protein>
<dbReference type="SUPFAM" id="SSF55874">
    <property type="entry name" value="ATPase domain of HSP90 chaperone/DNA topoisomerase II/histidine kinase"/>
    <property type="match status" value="1"/>
</dbReference>
<organism evidence="13 14">
    <name type="scientific">Phytoactinopolyspora halophila</name>
    <dbReference type="NCBI Taxonomy" id="1981511"/>
    <lineage>
        <taxon>Bacteria</taxon>
        <taxon>Bacillati</taxon>
        <taxon>Actinomycetota</taxon>
        <taxon>Actinomycetes</taxon>
        <taxon>Jiangellales</taxon>
        <taxon>Jiangellaceae</taxon>
        <taxon>Phytoactinopolyspora</taxon>
    </lineage>
</organism>
<dbReference type="InterPro" id="IPR050482">
    <property type="entry name" value="Sensor_HK_TwoCompSys"/>
</dbReference>
<evidence type="ECO:0000256" key="5">
    <source>
        <dbReference type="ARBA" id="ARBA00022741"/>
    </source>
</evidence>
<keyword evidence="14" id="KW-1185">Reference proteome</keyword>
<feature type="domain" description="Putative sensor" evidence="12">
    <location>
        <begin position="23"/>
        <end position="160"/>
    </location>
</feature>
<dbReference type="GO" id="GO:0016020">
    <property type="term" value="C:membrane"/>
    <property type="evidence" value="ECO:0007669"/>
    <property type="project" value="InterPro"/>
</dbReference>